<protein>
    <submittedName>
        <fullName evidence="2">Uncharacterized protein</fullName>
    </submittedName>
</protein>
<evidence type="ECO:0000313" key="3">
    <source>
        <dbReference type="Proteomes" id="UP000636960"/>
    </source>
</evidence>
<sequence>MTPERAAGLVTRWVRHYTRRLPAPVAERRLDEIGADLHDHIAYERDRGTSERRIALTLLSRMLRGLAADVSWRRRAHPSGGSLMKPFAIALALIVVGVLAVLGGGYDDSPGLGMIGFLLILGALVYAIRAVLRHRRSGKSV</sequence>
<gene>
    <name evidence="2" type="ORF">Ari01nite_18110</name>
</gene>
<dbReference type="EMBL" id="BOMV01000012">
    <property type="protein sequence ID" value="GIE94346.1"/>
    <property type="molecule type" value="Genomic_DNA"/>
</dbReference>
<accession>A0A919K0G0</accession>
<evidence type="ECO:0000313" key="2">
    <source>
        <dbReference type="EMBL" id="GIE94346.1"/>
    </source>
</evidence>
<feature type="transmembrane region" description="Helical" evidence="1">
    <location>
        <begin position="112"/>
        <end position="132"/>
    </location>
</feature>
<feature type="transmembrane region" description="Helical" evidence="1">
    <location>
        <begin position="83"/>
        <end position="106"/>
    </location>
</feature>
<dbReference type="AlphaFoldDB" id="A0A919K0G0"/>
<comment type="caution">
    <text evidence="2">The sequence shown here is derived from an EMBL/GenBank/DDBJ whole genome shotgun (WGS) entry which is preliminary data.</text>
</comment>
<reference evidence="2" key="1">
    <citation type="submission" date="2021-01" db="EMBL/GenBank/DDBJ databases">
        <title>Whole genome shotgun sequence of Actinoplanes rishiriensis NBRC 108556.</title>
        <authorList>
            <person name="Komaki H."/>
            <person name="Tamura T."/>
        </authorList>
    </citation>
    <scope>NUCLEOTIDE SEQUENCE</scope>
    <source>
        <strain evidence="2">NBRC 108556</strain>
    </source>
</reference>
<dbReference type="RefSeq" id="WP_203780656.1">
    <property type="nucleotide sequence ID" value="NZ_BOMV01000012.1"/>
</dbReference>
<keyword evidence="1" id="KW-0472">Membrane</keyword>
<evidence type="ECO:0000256" key="1">
    <source>
        <dbReference type="SAM" id="Phobius"/>
    </source>
</evidence>
<keyword evidence="3" id="KW-1185">Reference proteome</keyword>
<name>A0A919K0G0_9ACTN</name>
<proteinExistence type="predicted"/>
<keyword evidence="1" id="KW-0812">Transmembrane</keyword>
<dbReference type="Proteomes" id="UP000636960">
    <property type="component" value="Unassembled WGS sequence"/>
</dbReference>
<keyword evidence="1" id="KW-1133">Transmembrane helix</keyword>
<organism evidence="2 3">
    <name type="scientific">Paractinoplanes rishiriensis</name>
    <dbReference type="NCBI Taxonomy" id="1050105"/>
    <lineage>
        <taxon>Bacteria</taxon>
        <taxon>Bacillati</taxon>
        <taxon>Actinomycetota</taxon>
        <taxon>Actinomycetes</taxon>
        <taxon>Micromonosporales</taxon>
        <taxon>Micromonosporaceae</taxon>
        <taxon>Paractinoplanes</taxon>
    </lineage>
</organism>